<keyword evidence="2" id="KW-1185">Reference proteome</keyword>
<proteinExistence type="predicted"/>
<sequence length="86" mass="10147">MFLLEIFLDAELKNKVVDLLLENDVDDFYCFEGYRYASKELLLSEKEKVSGKKEYVLFKILLNEKEAKKISKIIKAQIDTNRIQII</sequence>
<evidence type="ECO:0000313" key="1">
    <source>
        <dbReference type="EMBL" id="RDU72021.1"/>
    </source>
</evidence>
<dbReference type="Proteomes" id="UP000256695">
    <property type="component" value="Unassembled WGS sequence"/>
</dbReference>
<dbReference type="OrthoDB" id="5327691at2"/>
<accession>A0A3D8J5F3</accession>
<dbReference type="AlphaFoldDB" id="A0A3D8J5F3"/>
<dbReference type="InterPro" id="IPR021634">
    <property type="entry name" value="DUF3240"/>
</dbReference>
<comment type="caution">
    <text evidence="1">The sequence shown here is derived from an EMBL/GenBank/DDBJ whole genome shotgun (WGS) entry which is preliminary data.</text>
</comment>
<gene>
    <name evidence="1" type="ORF">CQA57_07200</name>
</gene>
<reference evidence="1 2" key="1">
    <citation type="submission" date="2018-04" db="EMBL/GenBank/DDBJ databases">
        <title>Novel Campyloabacter and Helicobacter Species and Strains.</title>
        <authorList>
            <person name="Mannion A.J."/>
            <person name="Shen Z."/>
            <person name="Fox J.G."/>
        </authorList>
    </citation>
    <scope>NUCLEOTIDE SEQUENCE [LARGE SCALE GENOMIC DNA]</scope>
    <source>
        <strain evidence="1 2">MIT 04-9362</strain>
    </source>
</reference>
<dbReference type="Gene3D" id="3.30.70.120">
    <property type="match status" value="1"/>
</dbReference>
<dbReference type="Pfam" id="PF11582">
    <property type="entry name" value="DUF3240"/>
    <property type="match status" value="1"/>
</dbReference>
<dbReference type="EMBL" id="NXLX01000022">
    <property type="protein sequence ID" value="RDU72021.1"/>
    <property type="molecule type" value="Genomic_DNA"/>
</dbReference>
<organism evidence="1 2">
    <name type="scientific">Helicobacter anseris</name>
    <dbReference type="NCBI Taxonomy" id="375926"/>
    <lineage>
        <taxon>Bacteria</taxon>
        <taxon>Pseudomonadati</taxon>
        <taxon>Campylobacterota</taxon>
        <taxon>Epsilonproteobacteria</taxon>
        <taxon>Campylobacterales</taxon>
        <taxon>Helicobacteraceae</taxon>
        <taxon>Helicobacter</taxon>
    </lineage>
</organism>
<protein>
    <submittedName>
        <fullName evidence="1">DUF3240 domain-containing protein</fullName>
    </submittedName>
</protein>
<name>A0A3D8J5F3_9HELI</name>
<dbReference type="InterPro" id="IPR015867">
    <property type="entry name" value="N-reg_PII/ATP_PRibTrfase_C"/>
</dbReference>
<evidence type="ECO:0000313" key="2">
    <source>
        <dbReference type="Proteomes" id="UP000256695"/>
    </source>
</evidence>